<dbReference type="Gene3D" id="1.10.1200.270">
    <property type="entry name" value="Methyltransferase, alpha-helical capping domain"/>
    <property type="match status" value="1"/>
</dbReference>
<reference evidence="6" key="2">
    <citation type="submission" date="2023-05" db="EMBL/GenBank/DDBJ databases">
        <authorList>
            <person name="Schelkunov M.I."/>
        </authorList>
    </citation>
    <scope>NUCLEOTIDE SEQUENCE</scope>
    <source>
        <strain evidence="6">Hsosn_3</strain>
        <tissue evidence="6">Leaf</tissue>
    </source>
</reference>
<sequence>MDLVNVLHMNAGNSEFSYAKSSILQKSMMLKSRKVLEDTIKNYGAHGFSECFKLADLGCSSGPNAFLFVANIVNIVHAVCRENNLKAPDEFQVFLNDLPTNDFNTLLKMTPQVHSKLENENGFEKNVKYFISGVAGSFYTRLFPSKSLHFIHSSSSVQWLSRVPDNLLDYNKGNIHMANSSPRSVYEAYLAQFRKDFTTFLHLRSEEIIPNGRMVLTLPGRSSVDHTIKDCCFMFQLLAKSLVDMSAEGLICKEDITSFNLPFYTPCTDELKEIIESDSSFSIDGFETSEVKWDMREEDEIMKSGDSSGKFIARTLRAITESMIASHFGSTYMDEIFERCAMLVTEHLCRVKTENLFNIVISLIRK</sequence>
<dbReference type="InterPro" id="IPR005299">
    <property type="entry name" value="MeTrfase_7"/>
</dbReference>
<evidence type="ECO:0000256" key="3">
    <source>
        <dbReference type="ARBA" id="ARBA00022679"/>
    </source>
</evidence>
<accession>A0AAD8GWK5</accession>
<dbReference type="EMBL" id="JAUIZM010000011">
    <property type="protein sequence ID" value="KAK1355345.1"/>
    <property type="molecule type" value="Genomic_DNA"/>
</dbReference>
<dbReference type="Gene3D" id="3.40.50.150">
    <property type="entry name" value="Vaccinia Virus protein VP39"/>
    <property type="match status" value="1"/>
</dbReference>
<dbReference type="PANTHER" id="PTHR31009">
    <property type="entry name" value="S-ADENOSYL-L-METHIONINE:CARBOXYL METHYLTRANSFERASE FAMILY PROTEIN"/>
    <property type="match status" value="1"/>
</dbReference>
<comment type="similarity">
    <text evidence="1">Belongs to the methyltransferase superfamily. Type-7 methyltransferase family.</text>
</comment>
<keyword evidence="3" id="KW-0808">Transferase</keyword>
<dbReference type="Proteomes" id="UP001237642">
    <property type="component" value="Unassembled WGS sequence"/>
</dbReference>
<reference evidence="6" key="1">
    <citation type="submission" date="2023-02" db="EMBL/GenBank/DDBJ databases">
        <title>Genome of toxic invasive species Heracleum sosnowskyi carries increased number of genes despite the absence of recent whole-genome duplications.</title>
        <authorList>
            <person name="Schelkunov M."/>
            <person name="Shtratnikova V."/>
            <person name="Makarenko M."/>
            <person name="Klepikova A."/>
            <person name="Omelchenko D."/>
            <person name="Novikova G."/>
            <person name="Obukhova E."/>
            <person name="Bogdanov V."/>
            <person name="Penin A."/>
            <person name="Logacheva M."/>
        </authorList>
    </citation>
    <scope>NUCLEOTIDE SEQUENCE</scope>
    <source>
        <strain evidence="6">Hsosn_3</strain>
        <tissue evidence="6">Leaf</tissue>
    </source>
</reference>
<proteinExistence type="inferred from homology"/>
<keyword evidence="4" id="KW-0479">Metal-binding</keyword>
<evidence type="ECO:0000313" key="7">
    <source>
        <dbReference type="Proteomes" id="UP001237642"/>
    </source>
</evidence>
<evidence type="ECO:0000256" key="4">
    <source>
        <dbReference type="ARBA" id="ARBA00022723"/>
    </source>
</evidence>
<dbReference type="GO" id="GO:0046872">
    <property type="term" value="F:metal ion binding"/>
    <property type="evidence" value="ECO:0007669"/>
    <property type="project" value="UniProtKB-KW"/>
</dbReference>
<keyword evidence="7" id="KW-1185">Reference proteome</keyword>
<evidence type="ECO:0000313" key="6">
    <source>
        <dbReference type="EMBL" id="KAK1355345.1"/>
    </source>
</evidence>
<name>A0AAD8GWK5_9APIA</name>
<organism evidence="6 7">
    <name type="scientific">Heracleum sosnowskyi</name>
    <dbReference type="NCBI Taxonomy" id="360622"/>
    <lineage>
        <taxon>Eukaryota</taxon>
        <taxon>Viridiplantae</taxon>
        <taxon>Streptophyta</taxon>
        <taxon>Embryophyta</taxon>
        <taxon>Tracheophyta</taxon>
        <taxon>Spermatophyta</taxon>
        <taxon>Magnoliopsida</taxon>
        <taxon>eudicotyledons</taxon>
        <taxon>Gunneridae</taxon>
        <taxon>Pentapetalae</taxon>
        <taxon>asterids</taxon>
        <taxon>campanulids</taxon>
        <taxon>Apiales</taxon>
        <taxon>Apiaceae</taxon>
        <taxon>Apioideae</taxon>
        <taxon>apioid superclade</taxon>
        <taxon>Tordylieae</taxon>
        <taxon>Tordyliinae</taxon>
        <taxon>Heracleum</taxon>
    </lineage>
</organism>
<dbReference type="InterPro" id="IPR042086">
    <property type="entry name" value="MeTrfase_capping"/>
</dbReference>
<comment type="caution">
    <text evidence="6">The sequence shown here is derived from an EMBL/GenBank/DDBJ whole genome shotgun (WGS) entry which is preliminary data.</text>
</comment>
<keyword evidence="5" id="KW-0460">Magnesium</keyword>
<dbReference type="GO" id="GO:0032259">
    <property type="term" value="P:methylation"/>
    <property type="evidence" value="ECO:0007669"/>
    <property type="project" value="UniProtKB-KW"/>
</dbReference>
<keyword evidence="2 6" id="KW-0489">Methyltransferase</keyword>
<gene>
    <name evidence="6" type="ORF">POM88_048601</name>
</gene>
<dbReference type="Pfam" id="PF03492">
    <property type="entry name" value="Methyltransf_7"/>
    <property type="match status" value="1"/>
</dbReference>
<dbReference type="AlphaFoldDB" id="A0AAD8GWK5"/>
<dbReference type="InterPro" id="IPR029063">
    <property type="entry name" value="SAM-dependent_MTases_sf"/>
</dbReference>
<dbReference type="GO" id="GO:0008168">
    <property type="term" value="F:methyltransferase activity"/>
    <property type="evidence" value="ECO:0007669"/>
    <property type="project" value="UniProtKB-KW"/>
</dbReference>
<dbReference type="SUPFAM" id="SSF53335">
    <property type="entry name" value="S-adenosyl-L-methionine-dependent methyltransferases"/>
    <property type="match status" value="1"/>
</dbReference>
<protein>
    <submittedName>
        <fullName evidence="6">SABATH methyltransferase 24</fullName>
    </submittedName>
</protein>
<evidence type="ECO:0000256" key="1">
    <source>
        <dbReference type="ARBA" id="ARBA00007967"/>
    </source>
</evidence>
<evidence type="ECO:0000256" key="5">
    <source>
        <dbReference type="ARBA" id="ARBA00022842"/>
    </source>
</evidence>
<evidence type="ECO:0000256" key="2">
    <source>
        <dbReference type="ARBA" id="ARBA00022603"/>
    </source>
</evidence>